<evidence type="ECO:0000313" key="3">
    <source>
        <dbReference type="Proteomes" id="UP000033140"/>
    </source>
</evidence>
<feature type="compositionally biased region" description="Polar residues" evidence="1">
    <location>
        <begin position="230"/>
        <end position="239"/>
    </location>
</feature>
<organism evidence="2 3">
    <name type="scientific">Saitoella complicata (strain BCRC 22490 / CBS 7301 / JCM 7358 / NBRC 10748 / NRRL Y-17804)</name>
    <dbReference type="NCBI Taxonomy" id="698492"/>
    <lineage>
        <taxon>Eukaryota</taxon>
        <taxon>Fungi</taxon>
        <taxon>Dikarya</taxon>
        <taxon>Ascomycota</taxon>
        <taxon>Taphrinomycotina</taxon>
        <taxon>Taphrinomycotina incertae sedis</taxon>
        <taxon>Saitoella</taxon>
    </lineage>
</organism>
<feature type="region of interest" description="Disordered" evidence="1">
    <location>
        <begin position="143"/>
        <end position="214"/>
    </location>
</feature>
<sequence length="306" mass="33722">MDVDAIKSPIIKRIPAKARATVRLSTPMPQRSSVSNGHRSTLATLPPPKAAQPVIQNTGRHARSVGAPQRAPTRESIGIDMLLCAADQMAPPALRPEYASAIVQALAQHSVSNSARAGPQGMPQFHVPYPYLYPVPHTPVSRRPGHPSLSVTVPPHPLPPSFAPPALPSAVRRRTDSSANSPRSAGSVSGSRQVGGFSFPEKKQYTTESWRQTKRHAKSLLPSYEWVPKQRQSPSTAQVTHPPYVQKTETPKGKPARPEVINIADNVDFWSQIQRRRANRQVQRRGDVDEALVQLERMYGQTERQR</sequence>
<comment type="caution">
    <text evidence="2">The sequence shown here is derived from an EMBL/GenBank/DDBJ whole genome shotgun (WGS) entry which is preliminary data.</text>
</comment>
<evidence type="ECO:0000313" key="2">
    <source>
        <dbReference type="EMBL" id="GAO48060.1"/>
    </source>
</evidence>
<feature type="compositionally biased region" description="Polar residues" evidence="1">
    <location>
        <begin position="25"/>
        <end position="43"/>
    </location>
</feature>
<proteinExistence type="predicted"/>
<feature type="region of interest" description="Disordered" evidence="1">
    <location>
        <begin position="25"/>
        <end position="71"/>
    </location>
</feature>
<feature type="compositionally biased region" description="Pro residues" evidence="1">
    <location>
        <begin position="154"/>
        <end position="167"/>
    </location>
</feature>
<dbReference type="AlphaFoldDB" id="A0A0E9NF81"/>
<reference evidence="2 3" key="2">
    <citation type="journal article" date="2014" name="J. Gen. Appl. Microbiol.">
        <title>The early diverging ascomycetous budding yeast Saitoella complicata has three histone deacetylases belonging to the Clr6, Hos2, and Rpd3 lineages.</title>
        <authorList>
            <person name="Nishida H."/>
            <person name="Matsumoto T."/>
            <person name="Kondo S."/>
            <person name="Hamamoto M."/>
            <person name="Yoshikawa H."/>
        </authorList>
    </citation>
    <scope>NUCLEOTIDE SEQUENCE [LARGE SCALE GENOMIC DNA]</scope>
    <source>
        <strain evidence="2 3">NRRL Y-17804</strain>
    </source>
</reference>
<gene>
    <name evidence="2" type="ORF">G7K_2248-t1</name>
</gene>
<protein>
    <submittedName>
        <fullName evidence="2">Uncharacterized protein</fullName>
    </submittedName>
</protein>
<name>A0A0E9NF81_SAICN</name>
<feature type="region of interest" description="Disordered" evidence="1">
    <location>
        <begin position="227"/>
        <end position="256"/>
    </location>
</feature>
<keyword evidence="3" id="KW-1185">Reference proteome</keyword>
<reference evidence="2 3" key="3">
    <citation type="journal article" date="2015" name="Genome Announc.">
        <title>Draft Genome Sequence of the Archiascomycetous Yeast Saitoella complicata.</title>
        <authorList>
            <person name="Yamauchi K."/>
            <person name="Kondo S."/>
            <person name="Hamamoto M."/>
            <person name="Takahashi Y."/>
            <person name="Ogura Y."/>
            <person name="Hayashi T."/>
            <person name="Nishida H."/>
        </authorList>
    </citation>
    <scope>NUCLEOTIDE SEQUENCE [LARGE SCALE GENOMIC DNA]</scope>
    <source>
        <strain evidence="2 3">NRRL Y-17804</strain>
    </source>
</reference>
<evidence type="ECO:0000256" key="1">
    <source>
        <dbReference type="SAM" id="MobiDB-lite"/>
    </source>
</evidence>
<dbReference type="EMBL" id="BACD03000012">
    <property type="protein sequence ID" value="GAO48060.1"/>
    <property type="molecule type" value="Genomic_DNA"/>
</dbReference>
<reference evidence="2 3" key="1">
    <citation type="journal article" date="2011" name="J. Gen. Appl. Microbiol.">
        <title>Draft genome sequencing of the enigmatic yeast Saitoella complicata.</title>
        <authorList>
            <person name="Nishida H."/>
            <person name="Hamamoto M."/>
            <person name="Sugiyama J."/>
        </authorList>
    </citation>
    <scope>NUCLEOTIDE SEQUENCE [LARGE SCALE GENOMIC DNA]</scope>
    <source>
        <strain evidence="2 3">NRRL Y-17804</strain>
    </source>
</reference>
<dbReference type="Proteomes" id="UP000033140">
    <property type="component" value="Unassembled WGS sequence"/>
</dbReference>
<feature type="compositionally biased region" description="Polar residues" evidence="1">
    <location>
        <begin position="177"/>
        <end position="192"/>
    </location>
</feature>
<accession>A0A0E9NF81</accession>